<dbReference type="Proteomes" id="UP000006352">
    <property type="component" value="Unassembled WGS sequence"/>
</dbReference>
<gene>
    <name evidence="7" type="ORF">FIBRA_07221</name>
</gene>
<dbReference type="InterPro" id="IPR036866">
    <property type="entry name" value="RibonucZ/Hydroxyglut_hydro"/>
</dbReference>
<sequence>MSLPPPSENQAYCTVSVLRAGFAQLPLARILDSVTDPSEMIRAPCLSFLLRHSVSGDTFVFDLGLRKDWETGLPPTQAAIIKQYFTVDIPEDVADSLQKGGLAPEQIAHVCISHMHFDHIGDTAPFTRATFVVGAETRALHTPGYPADPNGFVRSDVLPAGRTRYLERTEMRTPVGPFPHAYDWYGDGSLYLVDAPGHLPGQLTALVRTSADGGWVFLVADAAHDWRLIAGEAGIADSEHLGCMHQDKATAAATIGKIQEVAQNPRVRVLLAHDTRWYEANKDGNAFWPGSLESL</sequence>
<dbReference type="GeneID" id="24099933"/>
<evidence type="ECO:0000256" key="2">
    <source>
        <dbReference type="ARBA" id="ARBA00007749"/>
    </source>
</evidence>
<feature type="domain" description="Metallo-beta-lactamase" evidence="6">
    <location>
        <begin position="44"/>
        <end position="273"/>
    </location>
</feature>
<dbReference type="GO" id="GO:0016787">
    <property type="term" value="F:hydrolase activity"/>
    <property type="evidence" value="ECO:0007669"/>
    <property type="project" value="UniProtKB-KW"/>
</dbReference>
<dbReference type="OrthoDB" id="10250730at2759"/>
<comment type="cofactor">
    <cofactor evidence="1">
        <name>Zn(2+)</name>
        <dbReference type="ChEBI" id="CHEBI:29105"/>
    </cofactor>
</comment>
<evidence type="ECO:0000256" key="1">
    <source>
        <dbReference type="ARBA" id="ARBA00001947"/>
    </source>
</evidence>
<dbReference type="STRING" id="599839.J4I0C1"/>
<evidence type="ECO:0000313" key="8">
    <source>
        <dbReference type="Proteomes" id="UP000006352"/>
    </source>
</evidence>
<dbReference type="Gene3D" id="3.60.15.10">
    <property type="entry name" value="Ribonuclease Z/Hydroxyacylglutathione hydrolase-like"/>
    <property type="match status" value="1"/>
</dbReference>
<keyword evidence="5" id="KW-0862">Zinc</keyword>
<dbReference type="InParanoid" id="J4I0C1"/>
<dbReference type="PANTHER" id="PTHR42978">
    <property type="entry name" value="QUORUM-QUENCHING LACTONASE YTNP-RELATED-RELATED"/>
    <property type="match status" value="1"/>
</dbReference>
<dbReference type="AlphaFoldDB" id="J4I0C1"/>
<keyword evidence="4" id="KW-0378">Hydrolase</keyword>
<dbReference type="PANTHER" id="PTHR42978:SF2">
    <property type="entry name" value="102 KBASES UNSTABLE REGION: FROM 1 TO 119443"/>
    <property type="match status" value="1"/>
</dbReference>
<keyword evidence="8" id="KW-1185">Reference proteome</keyword>
<comment type="similarity">
    <text evidence="2">Belongs to the metallo-beta-lactamase superfamily.</text>
</comment>
<dbReference type="CDD" id="cd07730">
    <property type="entry name" value="metallo-hydrolase-like_MBL-fold"/>
    <property type="match status" value="1"/>
</dbReference>
<organism evidence="7 8">
    <name type="scientific">Fibroporia radiculosa</name>
    <dbReference type="NCBI Taxonomy" id="599839"/>
    <lineage>
        <taxon>Eukaryota</taxon>
        <taxon>Fungi</taxon>
        <taxon>Dikarya</taxon>
        <taxon>Basidiomycota</taxon>
        <taxon>Agaricomycotina</taxon>
        <taxon>Agaricomycetes</taxon>
        <taxon>Polyporales</taxon>
        <taxon>Fibroporiaceae</taxon>
        <taxon>Fibroporia</taxon>
    </lineage>
</organism>
<evidence type="ECO:0000313" key="7">
    <source>
        <dbReference type="EMBL" id="CCM05022.1"/>
    </source>
</evidence>
<dbReference type="HOGENOM" id="CLU_030571_1_1_1"/>
<dbReference type="Pfam" id="PF00753">
    <property type="entry name" value="Lactamase_B"/>
    <property type="match status" value="1"/>
</dbReference>
<proteinExistence type="inferred from homology"/>
<protein>
    <recommendedName>
        <fullName evidence="6">Metallo-beta-lactamase domain-containing protein</fullName>
    </recommendedName>
</protein>
<reference evidence="7 8" key="1">
    <citation type="journal article" date="2012" name="Appl. Environ. Microbiol.">
        <title>Short-read sequencing for genomic analysis of the brown rot fungus Fibroporia radiculosa.</title>
        <authorList>
            <person name="Tang J.D."/>
            <person name="Perkins A.D."/>
            <person name="Sonstegard T.S."/>
            <person name="Schroeder S.G."/>
            <person name="Burgess S.C."/>
            <person name="Diehl S.V."/>
        </authorList>
    </citation>
    <scope>NUCLEOTIDE SEQUENCE [LARGE SCALE GENOMIC DNA]</scope>
    <source>
        <strain evidence="7 8">TFFH 294</strain>
    </source>
</reference>
<dbReference type="RefSeq" id="XP_012184305.1">
    <property type="nucleotide sequence ID" value="XM_012328915.1"/>
</dbReference>
<dbReference type="SMART" id="SM00849">
    <property type="entry name" value="Lactamase_B"/>
    <property type="match status" value="1"/>
</dbReference>
<dbReference type="GO" id="GO:0046872">
    <property type="term" value="F:metal ion binding"/>
    <property type="evidence" value="ECO:0007669"/>
    <property type="project" value="UniProtKB-KW"/>
</dbReference>
<accession>J4I0C1</accession>
<dbReference type="InterPro" id="IPR051013">
    <property type="entry name" value="MBL_superfamily_lactonases"/>
</dbReference>
<evidence type="ECO:0000256" key="4">
    <source>
        <dbReference type="ARBA" id="ARBA00022801"/>
    </source>
</evidence>
<keyword evidence="3" id="KW-0479">Metal-binding</keyword>
<name>J4I0C1_9APHY</name>
<dbReference type="EMBL" id="HE797176">
    <property type="protein sequence ID" value="CCM05022.1"/>
    <property type="molecule type" value="Genomic_DNA"/>
</dbReference>
<dbReference type="InterPro" id="IPR001279">
    <property type="entry name" value="Metallo-B-lactamas"/>
</dbReference>
<dbReference type="SUPFAM" id="SSF56281">
    <property type="entry name" value="Metallo-hydrolase/oxidoreductase"/>
    <property type="match status" value="1"/>
</dbReference>
<evidence type="ECO:0000256" key="5">
    <source>
        <dbReference type="ARBA" id="ARBA00022833"/>
    </source>
</evidence>
<evidence type="ECO:0000259" key="6">
    <source>
        <dbReference type="SMART" id="SM00849"/>
    </source>
</evidence>
<evidence type="ECO:0000256" key="3">
    <source>
        <dbReference type="ARBA" id="ARBA00022723"/>
    </source>
</evidence>